<name>A0AA39JQC8_9AGAR</name>
<feature type="compositionally biased region" description="Low complexity" evidence="1">
    <location>
        <begin position="164"/>
        <end position="178"/>
    </location>
</feature>
<dbReference type="EMBL" id="JAUEPT010000016">
    <property type="protein sequence ID" value="KAK0445554.1"/>
    <property type="molecule type" value="Genomic_DNA"/>
</dbReference>
<dbReference type="AlphaFoldDB" id="A0AA39JQC8"/>
<evidence type="ECO:0000313" key="2">
    <source>
        <dbReference type="EMBL" id="KAK0445554.1"/>
    </source>
</evidence>
<keyword evidence="3" id="KW-1185">Reference proteome</keyword>
<gene>
    <name evidence="2" type="ORF">EV421DRAFT_329792</name>
</gene>
<dbReference type="Proteomes" id="UP001175226">
    <property type="component" value="Unassembled WGS sequence"/>
</dbReference>
<comment type="caution">
    <text evidence="2">The sequence shown here is derived from an EMBL/GenBank/DDBJ whole genome shotgun (WGS) entry which is preliminary data.</text>
</comment>
<reference evidence="2" key="1">
    <citation type="submission" date="2023-06" db="EMBL/GenBank/DDBJ databases">
        <authorList>
            <consortium name="Lawrence Berkeley National Laboratory"/>
            <person name="Ahrendt S."/>
            <person name="Sahu N."/>
            <person name="Indic B."/>
            <person name="Wong-Bajracharya J."/>
            <person name="Merenyi Z."/>
            <person name="Ke H.-M."/>
            <person name="Monk M."/>
            <person name="Kocsube S."/>
            <person name="Drula E."/>
            <person name="Lipzen A."/>
            <person name="Balint B."/>
            <person name="Henrissat B."/>
            <person name="Andreopoulos B."/>
            <person name="Martin F.M."/>
            <person name="Harder C.B."/>
            <person name="Rigling D."/>
            <person name="Ford K.L."/>
            <person name="Foster G.D."/>
            <person name="Pangilinan J."/>
            <person name="Papanicolaou A."/>
            <person name="Barry K."/>
            <person name="LaButti K."/>
            <person name="Viragh M."/>
            <person name="Koriabine M."/>
            <person name="Yan M."/>
            <person name="Riley R."/>
            <person name="Champramary S."/>
            <person name="Plett K.L."/>
            <person name="Tsai I.J."/>
            <person name="Slot J."/>
            <person name="Sipos G."/>
            <person name="Plett J."/>
            <person name="Nagy L.G."/>
            <person name="Grigoriev I.V."/>
        </authorList>
    </citation>
    <scope>NUCLEOTIDE SEQUENCE</scope>
    <source>
        <strain evidence="2">FPL87.14</strain>
    </source>
</reference>
<sequence>MKLKADVSHYWRLEPFSDRKWGGSLLFFFDMSLDLPTCPVCRADVPVAPCAHADYISIVVNHYPANQCAAYAQRTHLLQFCTCGAQFCEHIGTYNSYRIPEPWSVLRYFNADGDGSSPSVTTSSYFNDANSPFFPNTMSSDYDTAILSDDARNMSLTPAPTPSPSASSSISPAIQPSTTQTLGYSPDGYFAQHLNYIVDSPYAGLSEGGTANEGFEYQDYGNAMYAEPSEDWSGPYGA</sequence>
<accession>A0AA39JQC8</accession>
<protein>
    <submittedName>
        <fullName evidence="2">Uncharacterized protein</fullName>
    </submittedName>
</protein>
<proteinExistence type="predicted"/>
<evidence type="ECO:0000256" key="1">
    <source>
        <dbReference type="SAM" id="MobiDB-lite"/>
    </source>
</evidence>
<organism evidence="2 3">
    <name type="scientific">Armillaria borealis</name>
    <dbReference type="NCBI Taxonomy" id="47425"/>
    <lineage>
        <taxon>Eukaryota</taxon>
        <taxon>Fungi</taxon>
        <taxon>Dikarya</taxon>
        <taxon>Basidiomycota</taxon>
        <taxon>Agaricomycotina</taxon>
        <taxon>Agaricomycetes</taxon>
        <taxon>Agaricomycetidae</taxon>
        <taxon>Agaricales</taxon>
        <taxon>Marasmiineae</taxon>
        <taxon>Physalacriaceae</taxon>
        <taxon>Armillaria</taxon>
    </lineage>
</organism>
<feature type="region of interest" description="Disordered" evidence="1">
    <location>
        <begin position="153"/>
        <end position="178"/>
    </location>
</feature>
<evidence type="ECO:0000313" key="3">
    <source>
        <dbReference type="Proteomes" id="UP001175226"/>
    </source>
</evidence>